<accession>A0ABT3CY72</accession>
<sequence length="95" mass="10087">MNKLIESLTYSFAQNMNGTDRGLRLVAGLSEPLLSLTGVISGPLETVLNIAAMIMVVSGFSGKCFIYHLTGKCSLPTQPKKTSPSKELCTTSSCS</sequence>
<proteinExistence type="predicted"/>
<dbReference type="InterPro" id="IPR021309">
    <property type="entry name" value="YgaP-like_TM"/>
</dbReference>
<feature type="domain" description="Inner membrane protein YgaP-like transmembrane" evidence="1">
    <location>
        <begin position="14"/>
        <end position="72"/>
    </location>
</feature>
<name>A0ABT3CY72_9BACT</name>
<dbReference type="RefSeq" id="WP_264139534.1">
    <property type="nucleotide sequence ID" value="NZ_JAOYOD010000001.1"/>
</dbReference>
<protein>
    <submittedName>
        <fullName evidence="2">DUF2892 domain-containing protein</fullName>
    </submittedName>
</protein>
<gene>
    <name evidence="2" type="ORF">N7U62_18315</name>
</gene>
<reference evidence="2 3" key="1">
    <citation type="submission" date="2022-10" db="EMBL/GenBank/DDBJ databases">
        <title>Comparative genomics and taxonomic characterization of three novel marine species of genus Reichenbachiella exhibiting antioxidant and polysaccharide degradation activities.</title>
        <authorList>
            <person name="Muhammad N."/>
            <person name="Lee Y.-J."/>
            <person name="Ko J."/>
            <person name="Kim S.-G."/>
        </authorList>
    </citation>
    <scope>NUCLEOTIDE SEQUENCE [LARGE SCALE GENOMIC DNA]</scope>
    <source>
        <strain evidence="2 3">ABR2-5</strain>
    </source>
</reference>
<evidence type="ECO:0000259" key="1">
    <source>
        <dbReference type="Pfam" id="PF11127"/>
    </source>
</evidence>
<evidence type="ECO:0000313" key="3">
    <source>
        <dbReference type="Proteomes" id="UP001300692"/>
    </source>
</evidence>
<evidence type="ECO:0000313" key="2">
    <source>
        <dbReference type="EMBL" id="MCV9388647.1"/>
    </source>
</evidence>
<dbReference type="Proteomes" id="UP001300692">
    <property type="component" value="Unassembled WGS sequence"/>
</dbReference>
<comment type="caution">
    <text evidence="2">The sequence shown here is derived from an EMBL/GenBank/DDBJ whole genome shotgun (WGS) entry which is preliminary data.</text>
</comment>
<dbReference type="Pfam" id="PF11127">
    <property type="entry name" value="YgaP-like_TM"/>
    <property type="match status" value="1"/>
</dbReference>
<keyword evidence="3" id="KW-1185">Reference proteome</keyword>
<dbReference type="EMBL" id="JAOYOD010000001">
    <property type="protein sequence ID" value="MCV9388647.1"/>
    <property type="molecule type" value="Genomic_DNA"/>
</dbReference>
<organism evidence="2 3">
    <name type="scientific">Reichenbachiella ulvae</name>
    <dbReference type="NCBI Taxonomy" id="2980104"/>
    <lineage>
        <taxon>Bacteria</taxon>
        <taxon>Pseudomonadati</taxon>
        <taxon>Bacteroidota</taxon>
        <taxon>Cytophagia</taxon>
        <taxon>Cytophagales</taxon>
        <taxon>Reichenbachiellaceae</taxon>
        <taxon>Reichenbachiella</taxon>
    </lineage>
</organism>